<evidence type="ECO:0000313" key="2">
    <source>
        <dbReference type="EMBL" id="KAI1728717.1"/>
    </source>
</evidence>
<feature type="compositionally biased region" description="Polar residues" evidence="1">
    <location>
        <begin position="39"/>
        <end position="63"/>
    </location>
</feature>
<dbReference type="AlphaFoldDB" id="A0AAD4NHW5"/>
<sequence>MPMYRMLRSRTIDNSNGGSDSPARARVAGAGARKSSAGTNQQNQKKMSVPGSPTKNRPGQSKKYSIGATMVTSPLVASSGPPIALPKAPPLGSVDNNSGTQTPASPAAASLKKQRWSFAFRKRWFSSSLVLLKYQWGPRGVTIEDRAKAAIRMTVKSTFGILNPNGRTLCDNDGINEEDEALQHKGGVQQPISLAVWQRYRRCPRWPLIPISHSLALRERTPVLDGKYLKKPIILVDYYLFFG</sequence>
<evidence type="ECO:0000256" key="1">
    <source>
        <dbReference type="SAM" id="MobiDB-lite"/>
    </source>
</evidence>
<feature type="region of interest" description="Disordered" evidence="1">
    <location>
        <begin position="81"/>
        <end position="108"/>
    </location>
</feature>
<dbReference type="EMBL" id="JAKKPZ010000001">
    <property type="protein sequence ID" value="KAI1728717.1"/>
    <property type="molecule type" value="Genomic_DNA"/>
</dbReference>
<feature type="compositionally biased region" description="Low complexity" evidence="1">
    <location>
        <begin position="21"/>
        <end position="38"/>
    </location>
</feature>
<proteinExistence type="predicted"/>
<keyword evidence="3" id="KW-1185">Reference proteome</keyword>
<protein>
    <submittedName>
        <fullName evidence="2">Uncharacterized protein</fullName>
    </submittedName>
</protein>
<accession>A0AAD4NHW5</accession>
<gene>
    <name evidence="2" type="ORF">DdX_00915</name>
</gene>
<comment type="caution">
    <text evidence="2">The sequence shown here is derived from an EMBL/GenBank/DDBJ whole genome shotgun (WGS) entry which is preliminary data.</text>
</comment>
<evidence type="ECO:0000313" key="3">
    <source>
        <dbReference type="Proteomes" id="UP001201812"/>
    </source>
</evidence>
<dbReference type="Proteomes" id="UP001201812">
    <property type="component" value="Unassembled WGS sequence"/>
</dbReference>
<name>A0AAD4NHW5_9BILA</name>
<feature type="region of interest" description="Disordered" evidence="1">
    <location>
        <begin position="1"/>
        <end position="64"/>
    </location>
</feature>
<feature type="compositionally biased region" description="Polar residues" evidence="1">
    <location>
        <begin position="94"/>
        <end position="104"/>
    </location>
</feature>
<reference evidence="2" key="1">
    <citation type="submission" date="2022-01" db="EMBL/GenBank/DDBJ databases">
        <title>Genome Sequence Resource for Two Populations of Ditylenchus destructor, the Migratory Endoparasitic Phytonematode.</title>
        <authorList>
            <person name="Zhang H."/>
            <person name="Lin R."/>
            <person name="Xie B."/>
        </authorList>
    </citation>
    <scope>NUCLEOTIDE SEQUENCE</scope>
    <source>
        <strain evidence="2">BazhouSP</strain>
    </source>
</reference>
<organism evidence="2 3">
    <name type="scientific">Ditylenchus destructor</name>
    <dbReference type="NCBI Taxonomy" id="166010"/>
    <lineage>
        <taxon>Eukaryota</taxon>
        <taxon>Metazoa</taxon>
        <taxon>Ecdysozoa</taxon>
        <taxon>Nematoda</taxon>
        <taxon>Chromadorea</taxon>
        <taxon>Rhabditida</taxon>
        <taxon>Tylenchina</taxon>
        <taxon>Tylenchomorpha</taxon>
        <taxon>Sphaerularioidea</taxon>
        <taxon>Anguinidae</taxon>
        <taxon>Anguininae</taxon>
        <taxon>Ditylenchus</taxon>
    </lineage>
</organism>